<dbReference type="Gene3D" id="1.20.120.520">
    <property type="entry name" value="nmb1532 protein domain like"/>
    <property type="match status" value="1"/>
</dbReference>
<feature type="domain" description="Hemerythrin-like" evidence="6">
    <location>
        <begin position="20"/>
        <end position="141"/>
    </location>
</feature>
<dbReference type="CDD" id="cd00637">
    <property type="entry name" value="7tm_classA_rhodopsin-like"/>
    <property type="match status" value="1"/>
</dbReference>
<keyword evidence="8" id="KW-1185">Reference proteome</keyword>
<dbReference type="Gene3D" id="1.20.1070.10">
    <property type="entry name" value="Rhodopsin 7-helix transmembrane proteins"/>
    <property type="match status" value="1"/>
</dbReference>
<evidence type="ECO:0000313" key="7">
    <source>
        <dbReference type="EMBL" id="CAF3759834.1"/>
    </source>
</evidence>
<dbReference type="CDD" id="cd00117">
    <property type="entry name" value="TFP"/>
    <property type="match status" value="1"/>
</dbReference>
<sequence>MSSNNAYSKLYEAMLYFHSGHHQQLLSMQQQCKQATSVGDLHRLASDIDSFCYYLHNHHTIEDKHVFPLVARKTDISHLEAHHEQLTQLLADFKNCSNQLKQLTSSNKDISVILLDTTSLVNKVATLVNEHERAEEQVIAPDNMKKWFTESEMKQLFPILLPIIISAAHKPCCSVTNPLACNTSVFVATFQLNSLIGSVYGFYQTSSEYQPVCIFRALWRLTSIAGTCYSYALQSINRHFFAVFYKYQYLVTFRVHWYMIVLRWIISIGISTVFLASPDLLGFDKEVRFCSINVKLLKLTVFGLVAGLVVSLCSFMSIYGVILYRAYKSSRQISNMASHTTTPHVPNAKREVKLAKSILILAGIFGSGGILFMIIICWQILTPMSSPLKELHLFSTTVFVISCTALGQLGDSLKCFDCKSCNGPVNKNNTNISAEYNGTNYSCWKITARNVATARGIMEYCVEANVGGFGTWCCKTDLCNGAILPVPVTYLVLLMTFGSVTLFFKGS</sequence>
<dbReference type="GO" id="GO:0016020">
    <property type="term" value="C:membrane"/>
    <property type="evidence" value="ECO:0007669"/>
    <property type="project" value="UniProtKB-SubCell"/>
</dbReference>
<proteinExistence type="predicted"/>
<keyword evidence="2 5" id="KW-0812">Transmembrane</keyword>
<keyword evidence="4 5" id="KW-0472">Membrane</keyword>
<dbReference type="InterPro" id="IPR012312">
    <property type="entry name" value="Hemerythrin-like"/>
</dbReference>
<evidence type="ECO:0000256" key="2">
    <source>
        <dbReference type="ARBA" id="ARBA00022692"/>
    </source>
</evidence>
<accession>A0A818Z6V4</accession>
<comment type="caution">
    <text evidence="7">The sequence shown here is derived from an EMBL/GenBank/DDBJ whole genome shotgun (WGS) entry which is preliminary data.</text>
</comment>
<dbReference type="InterPro" id="IPR053206">
    <property type="entry name" value="Dimeric_xanthone_biosynth"/>
</dbReference>
<dbReference type="AlphaFoldDB" id="A0A818Z6V4"/>
<name>A0A818Z6V4_9BILA</name>
<organism evidence="7 8">
    <name type="scientific">Rotaria magnacalcarata</name>
    <dbReference type="NCBI Taxonomy" id="392030"/>
    <lineage>
        <taxon>Eukaryota</taxon>
        <taxon>Metazoa</taxon>
        <taxon>Spiralia</taxon>
        <taxon>Gnathifera</taxon>
        <taxon>Rotifera</taxon>
        <taxon>Eurotatoria</taxon>
        <taxon>Bdelloidea</taxon>
        <taxon>Philodinida</taxon>
        <taxon>Philodinidae</taxon>
        <taxon>Rotaria</taxon>
    </lineage>
</organism>
<dbReference type="EMBL" id="CAJOBG010000114">
    <property type="protein sequence ID" value="CAF3759834.1"/>
    <property type="molecule type" value="Genomic_DNA"/>
</dbReference>
<dbReference type="PANTHER" id="PTHR38048:SF2">
    <property type="entry name" value="HEMERYTHRIN-LIKE DOMAIN-CONTAINING PROTEIN"/>
    <property type="match status" value="1"/>
</dbReference>
<dbReference type="GO" id="GO:0004930">
    <property type="term" value="F:G protein-coupled receptor activity"/>
    <property type="evidence" value="ECO:0007669"/>
    <property type="project" value="InterPro"/>
</dbReference>
<feature type="transmembrane region" description="Helical" evidence="5">
    <location>
        <begin position="255"/>
        <end position="276"/>
    </location>
</feature>
<evidence type="ECO:0000256" key="1">
    <source>
        <dbReference type="ARBA" id="ARBA00004370"/>
    </source>
</evidence>
<reference evidence="7" key="1">
    <citation type="submission" date="2021-02" db="EMBL/GenBank/DDBJ databases">
        <authorList>
            <person name="Nowell W R."/>
        </authorList>
    </citation>
    <scope>NUCLEOTIDE SEQUENCE</scope>
</reference>
<gene>
    <name evidence="7" type="ORF">OVN521_LOCUS1620</name>
</gene>
<dbReference type="PANTHER" id="PTHR38048">
    <property type="entry name" value="EXPRESSED PROTEIN"/>
    <property type="match status" value="1"/>
</dbReference>
<dbReference type="InterPro" id="IPR000276">
    <property type="entry name" value="GPCR_Rhodpsn"/>
</dbReference>
<dbReference type="SUPFAM" id="SSF81321">
    <property type="entry name" value="Family A G protein-coupled receptor-like"/>
    <property type="match status" value="1"/>
</dbReference>
<dbReference type="Pfam" id="PF00001">
    <property type="entry name" value="7tm_1"/>
    <property type="match status" value="1"/>
</dbReference>
<evidence type="ECO:0000313" key="8">
    <source>
        <dbReference type="Proteomes" id="UP000663866"/>
    </source>
</evidence>
<feature type="transmembrane region" description="Helical" evidence="5">
    <location>
        <begin position="482"/>
        <end position="504"/>
    </location>
</feature>
<feature type="transmembrane region" description="Helical" evidence="5">
    <location>
        <begin position="296"/>
        <end position="324"/>
    </location>
</feature>
<keyword evidence="3 5" id="KW-1133">Transmembrane helix</keyword>
<dbReference type="CDD" id="cd12108">
    <property type="entry name" value="Hr-like"/>
    <property type="match status" value="1"/>
</dbReference>
<evidence type="ECO:0000256" key="5">
    <source>
        <dbReference type="SAM" id="Phobius"/>
    </source>
</evidence>
<feature type="transmembrane region" description="Helical" evidence="5">
    <location>
        <begin position="358"/>
        <end position="381"/>
    </location>
</feature>
<protein>
    <recommendedName>
        <fullName evidence="6">Hemerythrin-like domain-containing protein</fullName>
    </recommendedName>
</protein>
<dbReference type="Proteomes" id="UP000663866">
    <property type="component" value="Unassembled WGS sequence"/>
</dbReference>
<evidence type="ECO:0000256" key="4">
    <source>
        <dbReference type="ARBA" id="ARBA00023136"/>
    </source>
</evidence>
<evidence type="ECO:0000259" key="6">
    <source>
        <dbReference type="Pfam" id="PF01814"/>
    </source>
</evidence>
<comment type="subcellular location">
    <subcellularLocation>
        <location evidence="1">Membrane</location>
    </subcellularLocation>
</comment>
<evidence type="ECO:0000256" key="3">
    <source>
        <dbReference type="ARBA" id="ARBA00022989"/>
    </source>
</evidence>
<dbReference type="Pfam" id="PF01814">
    <property type="entry name" value="Hemerythrin"/>
    <property type="match status" value="1"/>
</dbReference>